<dbReference type="Proteomes" id="UP000184267">
    <property type="component" value="Unassembled WGS sequence"/>
</dbReference>
<evidence type="ECO:0000256" key="1">
    <source>
        <dbReference type="ARBA" id="ARBA00000983"/>
    </source>
</evidence>
<dbReference type="GO" id="GO:0017108">
    <property type="term" value="F:5'-flap endonuclease activity"/>
    <property type="evidence" value="ECO:0007669"/>
    <property type="project" value="TreeGrafter"/>
</dbReference>
<evidence type="ECO:0000256" key="5">
    <source>
        <dbReference type="ARBA" id="ARBA00022801"/>
    </source>
</evidence>
<dbReference type="EMBL" id="MNAD01001019">
    <property type="protein sequence ID" value="OJT08664.1"/>
    <property type="molecule type" value="Genomic_DNA"/>
</dbReference>
<evidence type="ECO:0000256" key="7">
    <source>
        <dbReference type="ARBA" id="ARBA00023211"/>
    </source>
</evidence>
<comment type="function">
    <text evidence="8">Nuclease required for the repair of DNA interstrand cross-links (ICL). Acts as a 5'-3' exonuclease that anchors at a cut end of DNA and cleaves DNA successively at every third nucleotide, allowing to excise an ICL from one strand through flanking incisions.</text>
</comment>
<keyword evidence="3 8" id="KW-0540">Nuclease</keyword>
<keyword evidence="5 8" id="KW-0378">Hydrolase</keyword>
<proteinExistence type="inferred from homology"/>
<dbReference type="InterPro" id="IPR014883">
    <property type="entry name" value="VRR_NUC"/>
</dbReference>
<dbReference type="PANTHER" id="PTHR15749:SF4">
    <property type="entry name" value="FANCONI-ASSOCIATED NUCLEASE 1"/>
    <property type="match status" value="1"/>
</dbReference>
<sequence length="1058" mass="118228">MVLGSPSASLANKLVFWSPEDPSAADDESGGNNAASGPSTETESGSNHGESMYVKVFEEMLKEVLAGEGKLFVEDELECFMKYHRLPYAAKYLFCRLCLRKKDKWHRLSALKYQSELGSGIRDAVDILCGHPPVPTEEEDVKPAVQDMEIVIPEMDPNFKFDAHPQVKPDPDADPSTRAEPVSEAKPEVKKEVKPNVKPEVKPQARPSSPKSPRYPVIKVEGRDVIDLTFDDEEEELPKAGPSRSPEYEPELPAPSSTPRAPDFSVFADDDEQATPWELLDCLNTDELADIAKQLKIKLRFKKRDYLIESILRSSSTQGTLAFPVMGSRKGKDKLMVQSTLPFGSSKGKKLQQGKLPFKPLLDPHQTQQDRVRIMVMKKLEKCIRLNADVVALFRRANLVYFRSTQHTPDLLTPAVLARAKKWTYASYAYARTPDIWRTRAELLAYEAALAVEAEVDDLLDNVYGPGARGGRDRSTMSMSRTPGPGRTKTPVTPKKGTSVVADTPKGGKTVVQEEESTRVKNARIVKGILESHYPGWQALVDTKPEGDDDGRRNALQRFECGHILTRVVCKGAYALGILHEYEQELAVLDALLAQTRWRRGRRGRWHDRRALLLMNHLRDAADDDGDERPRIEAAALAGVVEALEDPDTHIVFRPMLERRLTRCERWAEVPPGERHQCEGRQKKADPVHVGGVRLDRRLQLDGAGCVVNVPAAEGTGKDGEARARATLLRFLGADDTPRKPGADIKPEKATGKSVWRGRDGEEVSVEMLALQHYESKGFKGFHCEGRIVTTLFGLLFWDVIFAPVPGAFETRYQSAPLDLAEDTFYYVRKPLVDTRLAEIKDGRAAEIMEAAYDEHQGKMCVGVRWDLFEKEDLLGIVKGLKANGLAIICKLMCEEYAARTGGVPDLILWHPTEGTTKFVEVKGPNDSLQENQRVWIDVLSRAGVVVELCHVYEEGSTPTKAKEARIKAEAKAKKTPAKTPKRKPKGAKRKRGEDEESLPQFLASDEDTTDYDQLDMNTEDEVASPVRKRLRKIVEEPESPTAQKMARRHSQEDVDMA</sequence>
<keyword evidence="6 8" id="KW-0460">Magnesium</keyword>
<dbReference type="GO" id="GO:0070336">
    <property type="term" value="F:flap-structured DNA binding"/>
    <property type="evidence" value="ECO:0007669"/>
    <property type="project" value="TreeGrafter"/>
</dbReference>
<dbReference type="GO" id="GO:0005634">
    <property type="term" value="C:nucleus"/>
    <property type="evidence" value="ECO:0007669"/>
    <property type="project" value="UniProtKB-SubCell"/>
</dbReference>
<feature type="region of interest" description="Disordered" evidence="9">
    <location>
        <begin position="159"/>
        <end position="266"/>
    </location>
</feature>
<dbReference type="Pfam" id="PF21170">
    <property type="entry name" value="FAN1_TPR"/>
    <property type="match status" value="1"/>
</dbReference>
<keyword evidence="7 8" id="KW-0464">Manganese</keyword>
<dbReference type="GO" id="GO:0008409">
    <property type="term" value="F:5'-3' exonuclease activity"/>
    <property type="evidence" value="ECO:0007669"/>
    <property type="project" value="TreeGrafter"/>
</dbReference>
<evidence type="ECO:0000313" key="11">
    <source>
        <dbReference type="EMBL" id="OJT08664.1"/>
    </source>
</evidence>
<feature type="region of interest" description="Disordered" evidence="9">
    <location>
        <begin position="19"/>
        <end position="48"/>
    </location>
</feature>
<feature type="compositionally biased region" description="Polar residues" evidence="9">
    <location>
        <begin position="30"/>
        <end position="48"/>
    </location>
</feature>
<dbReference type="SMART" id="SM00990">
    <property type="entry name" value="VRR_NUC"/>
    <property type="match status" value="1"/>
</dbReference>
<reference evidence="11 12" key="1">
    <citation type="submission" date="2016-10" db="EMBL/GenBank/DDBJ databases">
        <title>Genome sequence of the basidiomycete white-rot fungus Trametes pubescens.</title>
        <authorList>
            <person name="Makela M.R."/>
            <person name="Granchi Z."/>
            <person name="Peng M."/>
            <person name="De Vries R.P."/>
            <person name="Grigoriev I."/>
            <person name="Riley R."/>
            <person name="Hilden K."/>
        </authorList>
    </citation>
    <scope>NUCLEOTIDE SEQUENCE [LARGE SCALE GENOMIC DNA]</scope>
    <source>
        <strain evidence="11 12">FBCC735</strain>
    </source>
</reference>
<dbReference type="InterPro" id="IPR011856">
    <property type="entry name" value="tRNA_endonuc-like_dom_sf"/>
</dbReference>
<evidence type="ECO:0000256" key="4">
    <source>
        <dbReference type="ARBA" id="ARBA00022723"/>
    </source>
</evidence>
<dbReference type="Gene3D" id="3.40.1350.10">
    <property type="match status" value="1"/>
</dbReference>
<keyword evidence="12" id="KW-1185">Reference proteome</keyword>
<dbReference type="GO" id="GO:0004528">
    <property type="term" value="F:phosphodiesterase I activity"/>
    <property type="evidence" value="ECO:0007669"/>
    <property type="project" value="UniProtKB-EC"/>
</dbReference>
<evidence type="ECO:0000256" key="3">
    <source>
        <dbReference type="ARBA" id="ARBA00022722"/>
    </source>
</evidence>
<comment type="caution">
    <text evidence="11">The sequence shown here is derived from an EMBL/GenBank/DDBJ whole genome shotgun (WGS) entry which is preliminary data.</text>
</comment>
<keyword evidence="8" id="KW-0234">DNA repair</keyword>
<evidence type="ECO:0000256" key="6">
    <source>
        <dbReference type="ARBA" id="ARBA00022842"/>
    </source>
</evidence>
<organism evidence="11 12">
    <name type="scientific">Trametes pubescens</name>
    <name type="common">White-rot fungus</name>
    <dbReference type="NCBI Taxonomy" id="154538"/>
    <lineage>
        <taxon>Eukaryota</taxon>
        <taxon>Fungi</taxon>
        <taxon>Dikarya</taxon>
        <taxon>Basidiomycota</taxon>
        <taxon>Agaricomycotina</taxon>
        <taxon>Agaricomycetes</taxon>
        <taxon>Polyporales</taxon>
        <taxon>Polyporaceae</taxon>
        <taxon>Trametes</taxon>
    </lineage>
</organism>
<feature type="domain" description="VRR-NUC" evidence="10">
    <location>
        <begin position="840"/>
        <end position="954"/>
    </location>
</feature>
<dbReference type="CDD" id="cd22326">
    <property type="entry name" value="FAN1-like"/>
    <property type="match status" value="1"/>
</dbReference>
<evidence type="ECO:0000256" key="8">
    <source>
        <dbReference type="RuleBase" id="RU365033"/>
    </source>
</evidence>
<feature type="compositionally biased region" description="Basic and acidic residues" evidence="9">
    <location>
        <begin position="159"/>
        <end position="203"/>
    </location>
</feature>
<dbReference type="InterPro" id="IPR049132">
    <property type="entry name" value="FAN1-like_euk"/>
</dbReference>
<dbReference type="InterPro" id="IPR049126">
    <property type="entry name" value="FAN1-like_TPR"/>
</dbReference>
<feature type="compositionally biased region" description="Basic residues" evidence="9">
    <location>
        <begin position="974"/>
        <end position="991"/>
    </location>
</feature>
<dbReference type="GO" id="GO:0036297">
    <property type="term" value="P:interstrand cross-link repair"/>
    <property type="evidence" value="ECO:0007669"/>
    <property type="project" value="InterPro"/>
</dbReference>
<dbReference type="AlphaFoldDB" id="A0A1M2VM37"/>
<feature type="compositionally biased region" description="Basic and acidic residues" evidence="9">
    <location>
        <begin position="961"/>
        <end position="973"/>
    </location>
</feature>
<dbReference type="EC" id="3.1.4.1" evidence="8"/>
<comment type="catalytic activity">
    <reaction evidence="1 8">
        <text>Hydrolytically removes 5'-nucleotides successively from the 3'-hydroxy termini of 3'-hydroxy-terminated oligonucleotides.</text>
        <dbReference type="EC" id="3.1.4.1"/>
    </reaction>
</comment>
<feature type="region of interest" description="Disordered" evidence="9">
    <location>
        <begin position="960"/>
        <end position="1058"/>
    </location>
</feature>
<dbReference type="InterPro" id="IPR033315">
    <property type="entry name" value="Fan1-like"/>
</dbReference>
<keyword evidence="8" id="KW-0227">DNA damage</keyword>
<gene>
    <name evidence="11" type="ORF">TRAPUB_390</name>
</gene>
<keyword evidence="4 8" id="KW-0479">Metal-binding</keyword>
<dbReference type="Pfam" id="PF08774">
    <property type="entry name" value="VRR_NUC"/>
    <property type="match status" value="1"/>
</dbReference>
<dbReference type="OMA" id="FECGHIL"/>
<comment type="subcellular location">
    <subcellularLocation>
        <location evidence="8">Nucleus</location>
    </subcellularLocation>
</comment>
<name>A0A1M2VM37_TRAPU</name>
<keyword evidence="8" id="KW-0539">Nucleus</keyword>
<dbReference type="OrthoDB" id="76364at2759"/>
<evidence type="ECO:0000256" key="9">
    <source>
        <dbReference type="SAM" id="MobiDB-lite"/>
    </source>
</evidence>
<feature type="compositionally biased region" description="Acidic residues" evidence="9">
    <location>
        <begin position="1005"/>
        <end position="1023"/>
    </location>
</feature>
<dbReference type="PANTHER" id="PTHR15749">
    <property type="entry name" value="FANCONI-ASSOCIATED NUCLEASE 1"/>
    <property type="match status" value="1"/>
</dbReference>
<comment type="cofactor">
    <cofactor evidence="8">
        <name>Mg(2+)</name>
        <dbReference type="ChEBI" id="CHEBI:18420"/>
    </cofactor>
    <cofactor evidence="8">
        <name>Mn(2+)</name>
        <dbReference type="ChEBI" id="CHEBI:29035"/>
    </cofactor>
</comment>
<evidence type="ECO:0000259" key="10">
    <source>
        <dbReference type="SMART" id="SM00990"/>
    </source>
</evidence>
<comment type="similarity">
    <text evidence="2 8">Belongs to the FAN1 family.</text>
</comment>
<dbReference type="STRING" id="154538.A0A1M2VM37"/>
<dbReference type="GO" id="GO:0046872">
    <property type="term" value="F:metal ion binding"/>
    <property type="evidence" value="ECO:0007669"/>
    <property type="project" value="UniProtKB-KW"/>
</dbReference>
<protein>
    <recommendedName>
        <fullName evidence="8">Fanconi-associated nuclease</fullName>
        <ecNumber evidence="8">3.1.4.1</ecNumber>
    </recommendedName>
</protein>
<feature type="region of interest" description="Disordered" evidence="9">
    <location>
        <begin position="467"/>
        <end position="505"/>
    </location>
</feature>
<evidence type="ECO:0000256" key="2">
    <source>
        <dbReference type="ARBA" id="ARBA00005533"/>
    </source>
</evidence>
<evidence type="ECO:0000313" key="12">
    <source>
        <dbReference type="Proteomes" id="UP000184267"/>
    </source>
</evidence>
<accession>A0A1M2VM37</accession>